<accession>A0AB39CD11</accession>
<evidence type="ECO:0000313" key="1">
    <source>
        <dbReference type="EMBL" id="XDJ14879.1"/>
    </source>
</evidence>
<protein>
    <submittedName>
        <fullName evidence="1">Uncharacterized protein</fullName>
    </submittedName>
</protein>
<proteinExistence type="predicted"/>
<sequence>MFNPARVLKAIFDQHGPLLIGGDGKSMNTVRLAAIDRVQRRIDKGAYQSIYVTVLPKAHAE</sequence>
<dbReference type="EMBL" id="PQ015378">
    <property type="protein sequence ID" value="XDJ14879.1"/>
    <property type="molecule type" value="Genomic_DNA"/>
</dbReference>
<name>A0AB39CD11_9VIRU</name>
<organism evidence="1">
    <name type="scientific">Pseudomonas phage RVTF4</name>
    <dbReference type="NCBI Taxonomy" id="3236931"/>
    <lineage>
        <taxon>Viruses</taxon>
    </lineage>
</organism>
<reference evidence="1" key="1">
    <citation type="submission" date="2024-07" db="EMBL/GenBank/DDBJ databases">
        <authorList>
            <person name="Bringhurst R.M."/>
            <person name="Homer T.E."/>
        </authorList>
    </citation>
    <scope>NUCLEOTIDE SEQUENCE</scope>
</reference>